<dbReference type="GO" id="GO:0006032">
    <property type="term" value="P:chitin catabolic process"/>
    <property type="evidence" value="ECO:0007669"/>
    <property type="project" value="UniProtKB-KW"/>
</dbReference>
<evidence type="ECO:0000259" key="8">
    <source>
        <dbReference type="PROSITE" id="PS51910"/>
    </source>
</evidence>
<evidence type="ECO:0000313" key="10">
    <source>
        <dbReference type="Proteomes" id="UP000515312"/>
    </source>
</evidence>
<proteinExistence type="inferred from homology"/>
<dbReference type="CDD" id="cd06548">
    <property type="entry name" value="GH18_chitinase"/>
    <property type="match status" value="1"/>
</dbReference>
<dbReference type="GO" id="GO:0005975">
    <property type="term" value="P:carbohydrate metabolic process"/>
    <property type="evidence" value="ECO:0007669"/>
    <property type="project" value="InterPro"/>
</dbReference>
<sequence>MLDLPGPQFLLRSLKRSICLCCVMLPFLALPRLFASTPDKVSQPAIVAYVFPGNSLIQPGDIAARKLTRINFAFALIQNGKISTEDPQDAANLATLVSLKKENPGLTVLISVGGWLGSGKFSDMALTRESRGIFTQSVLAFIEQYQFDGLDVDWEYPGSVGAGNKFRPEDKQNYTLILAELRQQFDREEKKLHRRLFLTIAAGASSEFLEHTEMGKVQKYVDTVNLMAYDYYEPGSDTTTGNHAPLFADPLDPKKISADRSVEEYEQAGVPAAKIVLGVPFYGHVWGQVPDRNHGLFQQGKPVPNAFADYKNISTNMLSNGFSRYWDAAASVPYLYNAAQQIFVSYEDPESLALKCKYVNDHQLGGIMFWEYESDPSGKLLDAIDISLHHEQSASMGQP</sequence>
<dbReference type="InterPro" id="IPR011583">
    <property type="entry name" value="Chitinase_II/V-like_cat"/>
</dbReference>
<comment type="catalytic activity">
    <reaction evidence="1">
        <text>Random endo-hydrolysis of N-acetyl-beta-D-glucosaminide (1-&gt;4)-beta-linkages in chitin and chitodextrins.</text>
        <dbReference type="EC" id="3.2.1.14"/>
    </reaction>
</comment>
<dbReference type="InterPro" id="IPR001223">
    <property type="entry name" value="Glyco_hydro18_cat"/>
</dbReference>
<keyword evidence="10" id="KW-1185">Reference proteome</keyword>
<evidence type="ECO:0000313" key="9">
    <source>
        <dbReference type="EMBL" id="QNI34960.1"/>
    </source>
</evidence>
<comment type="similarity">
    <text evidence="7">Belongs to the glycosyl hydrolase 18 family.</text>
</comment>
<dbReference type="Proteomes" id="UP000515312">
    <property type="component" value="Chromosome"/>
</dbReference>
<evidence type="ECO:0000256" key="3">
    <source>
        <dbReference type="ARBA" id="ARBA00022801"/>
    </source>
</evidence>
<evidence type="ECO:0000256" key="6">
    <source>
        <dbReference type="RuleBase" id="RU000489"/>
    </source>
</evidence>
<keyword evidence="3 6" id="KW-0378">Hydrolase</keyword>
<dbReference type="SMART" id="SM00636">
    <property type="entry name" value="Glyco_18"/>
    <property type="match status" value="1"/>
</dbReference>
<dbReference type="GO" id="GO:0008061">
    <property type="term" value="F:chitin binding"/>
    <property type="evidence" value="ECO:0007669"/>
    <property type="project" value="InterPro"/>
</dbReference>
<reference evidence="9 10" key="1">
    <citation type="submission" date="2020-08" db="EMBL/GenBank/DDBJ databases">
        <title>Edaphobacter telluris sp. nov. and Acidobacterium dinghuensis sp. nov., two acidobacteria isolated from forest soil.</title>
        <authorList>
            <person name="Fu J."/>
            <person name="Qiu L."/>
        </authorList>
    </citation>
    <scope>NUCLEOTIDE SEQUENCE [LARGE SCALE GENOMIC DNA]</scope>
    <source>
        <strain evidence="9">4Y35</strain>
    </source>
</reference>
<dbReference type="Pfam" id="PF00704">
    <property type="entry name" value="Glyco_hydro_18"/>
    <property type="match status" value="1"/>
</dbReference>
<dbReference type="InterPro" id="IPR001579">
    <property type="entry name" value="Glyco_hydro_18_chit_AS"/>
</dbReference>
<organism evidence="9 10">
    <name type="scientific">Alloacidobacterium dinghuense</name>
    <dbReference type="NCBI Taxonomy" id="2763107"/>
    <lineage>
        <taxon>Bacteria</taxon>
        <taxon>Pseudomonadati</taxon>
        <taxon>Acidobacteriota</taxon>
        <taxon>Terriglobia</taxon>
        <taxon>Terriglobales</taxon>
        <taxon>Acidobacteriaceae</taxon>
        <taxon>Alloacidobacterium</taxon>
    </lineage>
</organism>
<dbReference type="InterPro" id="IPR050314">
    <property type="entry name" value="Glycosyl_Hydrlase_18"/>
</dbReference>
<keyword evidence="5 6" id="KW-0326">Glycosidase</keyword>
<dbReference type="GO" id="GO:0008843">
    <property type="term" value="F:endochitinase activity"/>
    <property type="evidence" value="ECO:0007669"/>
    <property type="project" value="UniProtKB-EC"/>
</dbReference>
<dbReference type="Gene3D" id="3.20.20.80">
    <property type="entry name" value="Glycosidases"/>
    <property type="match status" value="1"/>
</dbReference>
<dbReference type="InterPro" id="IPR017853">
    <property type="entry name" value="GH"/>
</dbReference>
<keyword evidence="4" id="KW-0146">Chitin degradation</keyword>
<evidence type="ECO:0000256" key="7">
    <source>
        <dbReference type="RuleBase" id="RU004453"/>
    </source>
</evidence>
<keyword evidence="4" id="KW-0624">Polysaccharide degradation</keyword>
<dbReference type="AlphaFoldDB" id="A0A7G8BQZ0"/>
<protein>
    <recommendedName>
        <fullName evidence="2">chitinase</fullName>
        <ecNumber evidence="2">3.2.1.14</ecNumber>
    </recommendedName>
</protein>
<accession>A0A7G8BQZ0</accession>
<dbReference type="PROSITE" id="PS51910">
    <property type="entry name" value="GH18_2"/>
    <property type="match status" value="1"/>
</dbReference>
<keyword evidence="4" id="KW-0119">Carbohydrate metabolism</keyword>
<dbReference type="KEGG" id="adin:H7849_12830"/>
<gene>
    <name evidence="9" type="ORF">H7849_12830</name>
</gene>
<evidence type="ECO:0000256" key="2">
    <source>
        <dbReference type="ARBA" id="ARBA00012729"/>
    </source>
</evidence>
<evidence type="ECO:0000256" key="4">
    <source>
        <dbReference type="ARBA" id="ARBA00023024"/>
    </source>
</evidence>
<dbReference type="Gene3D" id="3.10.50.10">
    <property type="match status" value="1"/>
</dbReference>
<name>A0A7G8BQZ0_9BACT</name>
<dbReference type="InterPro" id="IPR029070">
    <property type="entry name" value="Chitinase_insertion_sf"/>
</dbReference>
<dbReference type="EMBL" id="CP060394">
    <property type="protein sequence ID" value="QNI34960.1"/>
    <property type="molecule type" value="Genomic_DNA"/>
</dbReference>
<dbReference type="PANTHER" id="PTHR11177">
    <property type="entry name" value="CHITINASE"/>
    <property type="match status" value="1"/>
</dbReference>
<dbReference type="SUPFAM" id="SSF54556">
    <property type="entry name" value="Chitinase insertion domain"/>
    <property type="match status" value="1"/>
</dbReference>
<dbReference type="SUPFAM" id="SSF51445">
    <property type="entry name" value="(Trans)glycosidases"/>
    <property type="match status" value="1"/>
</dbReference>
<dbReference type="PROSITE" id="PS01095">
    <property type="entry name" value="GH18_1"/>
    <property type="match status" value="1"/>
</dbReference>
<feature type="domain" description="GH18" evidence="8">
    <location>
        <begin position="44"/>
        <end position="391"/>
    </location>
</feature>
<evidence type="ECO:0000256" key="1">
    <source>
        <dbReference type="ARBA" id="ARBA00000822"/>
    </source>
</evidence>
<evidence type="ECO:0000256" key="5">
    <source>
        <dbReference type="ARBA" id="ARBA00023295"/>
    </source>
</evidence>
<dbReference type="EC" id="3.2.1.14" evidence="2"/>
<dbReference type="PANTHER" id="PTHR11177:SF317">
    <property type="entry name" value="CHITINASE 12-RELATED"/>
    <property type="match status" value="1"/>
</dbReference>